<dbReference type="Proteomes" id="UP000803844">
    <property type="component" value="Unassembled WGS sequence"/>
</dbReference>
<feature type="chain" id="PRO_5040411564" evidence="1">
    <location>
        <begin position="21"/>
        <end position="105"/>
    </location>
</feature>
<evidence type="ECO:0000313" key="2">
    <source>
        <dbReference type="EMBL" id="KAF3765790.1"/>
    </source>
</evidence>
<gene>
    <name evidence="2" type="ORF">M406DRAFT_356052</name>
</gene>
<organism evidence="2 3">
    <name type="scientific">Cryphonectria parasitica (strain ATCC 38755 / EP155)</name>
    <dbReference type="NCBI Taxonomy" id="660469"/>
    <lineage>
        <taxon>Eukaryota</taxon>
        <taxon>Fungi</taxon>
        <taxon>Dikarya</taxon>
        <taxon>Ascomycota</taxon>
        <taxon>Pezizomycotina</taxon>
        <taxon>Sordariomycetes</taxon>
        <taxon>Sordariomycetidae</taxon>
        <taxon>Diaporthales</taxon>
        <taxon>Cryphonectriaceae</taxon>
        <taxon>Cryphonectria-Endothia species complex</taxon>
        <taxon>Cryphonectria</taxon>
    </lineage>
</organism>
<accession>A0A9P4Y3I6</accession>
<dbReference type="RefSeq" id="XP_040776751.1">
    <property type="nucleotide sequence ID" value="XM_040923343.1"/>
</dbReference>
<keyword evidence="1" id="KW-0732">Signal</keyword>
<keyword evidence="3" id="KW-1185">Reference proteome</keyword>
<evidence type="ECO:0000256" key="1">
    <source>
        <dbReference type="SAM" id="SignalP"/>
    </source>
</evidence>
<proteinExistence type="predicted"/>
<protein>
    <submittedName>
        <fullName evidence="2">Uncharacterized protein</fullName>
    </submittedName>
</protein>
<dbReference type="EMBL" id="MU032347">
    <property type="protein sequence ID" value="KAF3765790.1"/>
    <property type="molecule type" value="Genomic_DNA"/>
</dbReference>
<reference evidence="2" key="1">
    <citation type="journal article" date="2020" name="Phytopathology">
        <title>Genome sequence of the chestnut blight fungus Cryphonectria parasitica EP155: A fundamental resource for an archetypical invasive plant pathogen.</title>
        <authorList>
            <person name="Crouch J.A."/>
            <person name="Dawe A."/>
            <person name="Aerts A."/>
            <person name="Barry K."/>
            <person name="Churchill A.C.L."/>
            <person name="Grimwood J."/>
            <person name="Hillman B."/>
            <person name="Milgroom M.G."/>
            <person name="Pangilinan J."/>
            <person name="Smith M."/>
            <person name="Salamov A."/>
            <person name="Schmutz J."/>
            <person name="Yadav J."/>
            <person name="Grigoriev I.V."/>
            <person name="Nuss D."/>
        </authorList>
    </citation>
    <scope>NUCLEOTIDE SEQUENCE</scope>
    <source>
        <strain evidence="2">EP155</strain>
    </source>
</reference>
<comment type="caution">
    <text evidence="2">The sequence shown here is derived from an EMBL/GenBank/DDBJ whole genome shotgun (WGS) entry which is preliminary data.</text>
</comment>
<dbReference type="AlphaFoldDB" id="A0A9P4Y3I6"/>
<name>A0A9P4Y3I6_CRYP1</name>
<dbReference type="GeneID" id="63840472"/>
<sequence length="105" mass="11881">MYCMLSLMAISTVLRVGSHSEPEETYDDTFVATHNRYYVLIVRSGWLSNETWQNMPEPMVNETASDAQCATRLSPYTTTCNGTQGGNMVLTWLLNLDSDTLLLFF</sequence>
<feature type="signal peptide" evidence="1">
    <location>
        <begin position="1"/>
        <end position="20"/>
    </location>
</feature>
<evidence type="ECO:0000313" key="3">
    <source>
        <dbReference type="Proteomes" id="UP000803844"/>
    </source>
</evidence>